<gene>
    <name evidence="2" type="ordered locus">Mpe_B0084</name>
</gene>
<protein>
    <submittedName>
        <fullName evidence="2">Uncharacterized protein</fullName>
    </submittedName>
</protein>
<accession>A2SMS4</accession>
<organism evidence="2 3">
    <name type="scientific">Methylibium petroleiphilum (strain ATCC BAA-1232 / LMG 22953 / PM1)</name>
    <dbReference type="NCBI Taxonomy" id="420662"/>
    <lineage>
        <taxon>Bacteria</taxon>
        <taxon>Pseudomonadati</taxon>
        <taxon>Pseudomonadota</taxon>
        <taxon>Betaproteobacteria</taxon>
        <taxon>Burkholderiales</taxon>
        <taxon>Sphaerotilaceae</taxon>
        <taxon>Methylibium</taxon>
    </lineage>
</organism>
<dbReference type="Proteomes" id="UP000000366">
    <property type="component" value="Plasmid RPME01"/>
</dbReference>
<keyword evidence="3" id="KW-1185">Reference proteome</keyword>
<dbReference type="InterPro" id="IPR009044">
    <property type="entry name" value="ssDNA-bd_transcriptional_reg"/>
</dbReference>
<dbReference type="KEGG" id="mpt:Mpe_B0084"/>
<geneLocation type="plasmid" evidence="2 3">
    <name>RPME01</name>
</geneLocation>
<name>A2SMS4_METPP</name>
<feature type="compositionally biased region" description="Low complexity" evidence="1">
    <location>
        <begin position="249"/>
        <end position="261"/>
    </location>
</feature>
<feature type="compositionally biased region" description="Basic and acidic residues" evidence="1">
    <location>
        <begin position="191"/>
        <end position="200"/>
    </location>
</feature>
<evidence type="ECO:0000313" key="3">
    <source>
        <dbReference type="Proteomes" id="UP000000366"/>
    </source>
</evidence>
<dbReference type="GO" id="GO:0006355">
    <property type="term" value="P:regulation of DNA-templated transcription"/>
    <property type="evidence" value="ECO:0007669"/>
    <property type="project" value="InterPro"/>
</dbReference>
<dbReference type="GO" id="GO:0003677">
    <property type="term" value="F:DNA binding"/>
    <property type="evidence" value="ECO:0007669"/>
    <property type="project" value="InterPro"/>
</dbReference>
<feature type="region of interest" description="Disordered" evidence="1">
    <location>
        <begin position="170"/>
        <end position="261"/>
    </location>
</feature>
<dbReference type="eggNOG" id="ENOG5030Y4T">
    <property type="taxonomic scope" value="Bacteria"/>
</dbReference>
<feature type="compositionally biased region" description="Low complexity" evidence="1">
    <location>
        <begin position="175"/>
        <end position="190"/>
    </location>
</feature>
<proteinExistence type="predicted"/>
<keyword evidence="2" id="KW-0614">Plasmid</keyword>
<reference evidence="2 3" key="1">
    <citation type="journal article" date="2007" name="J. Bacteriol.">
        <title>Whole-genome analysis of the methyl tert-butyl ether-degrading beta-proteobacterium Methylibium petroleiphilum PM1.</title>
        <authorList>
            <person name="Kane S.R."/>
            <person name="Chakicherla A.Y."/>
            <person name="Chain P.S.G."/>
            <person name="Schmidt R."/>
            <person name="Shin M.W."/>
            <person name="Legler T.C."/>
            <person name="Scow K.M."/>
            <person name="Larimer F.W."/>
            <person name="Lucas S.M."/>
            <person name="Richardson P.M."/>
            <person name="Hristova K.R."/>
        </authorList>
    </citation>
    <scope>NUCLEOTIDE SEQUENCE [LARGE SCALE GENOMIC DNA]</scope>
    <source>
        <strain evidence="3">ATCC BAA-1232 / LMG 22953 / PM1</strain>
        <plasmid evidence="2 3">RPME01</plasmid>
    </source>
</reference>
<dbReference type="Gene3D" id="2.30.31.10">
    <property type="entry name" value="Transcriptional Coactivator Pc4, Chain A"/>
    <property type="match status" value="1"/>
</dbReference>
<dbReference type="HOGENOM" id="CLU_672086_0_0_4"/>
<dbReference type="AlphaFoldDB" id="A2SMS4"/>
<sequence>MCSNASKDSEASYNALMEPKHIDPAQLAAAVRALKIPTPNEKIINEILQVEGTMLVRALEGAKRGSARESHYLRGVLLACHESTIQRLQRGRLAALSTRTMVAIGKAEGPDFAMRVREWDEAGLPDGDNARYIRLTIARHLEAEAAAAEAPAQPPARGAATTAVVMPNAMHYRPGRGAPAAAAPAPSPRGDAPHGDDRPAPPEFDEDIPGRAHMGRDSGRREPAARQEQRTEHRPEPQRQDQRHEQRQQARQAEPAEASADQEYLSQHIYGGKAALCFSADQTRAKVHTVRLEAAEASATRQYDWQRKIAIQLSQRELPLVLAVFMGWINRFEGKGHGENNSKWFTIEQQGNKLYLSVNAKGQSPRGVPIMPGDGYAVTTLLMRQMLKNDPFLTPEILLSLVRKQAELFNAPAQAPAARAA</sequence>
<evidence type="ECO:0000313" key="2">
    <source>
        <dbReference type="EMBL" id="ABM96863.1"/>
    </source>
</evidence>
<dbReference type="EMBL" id="CP000556">
    <property type="protein sequence ID" value="ABM96863.1"/>
    <property type="molecule type" value="Genomic_DNA"/>
</dbReference>
<feature type="compositionally biased region" description="Basic and acidic residues" evidence="1">
    <location>
        <begin position="208"/>
        <end position="248"/>
    </location>
</feature>
<evidence type="ECO:0000256" key="1">
    <source>
        <dbReference type="SAM" id="MobiDB-lite"/>
    </source>
</evidence>